<name>A0AAU8B7R3_9VIRU</name>
<protein>
    <submittedName>
        <fullName evidence="2">Uncharacterized protein</fullName>
    </submittedName>
</protein>
<accession>A0AAU8B7R3</accession>
<proteinExistence type="predicted"/>
<evidence type="ECO:0000313" key="1">
    <source>
        <dbReference type="EMBL" id="XCD07281.1"/>
    </source>
</evidence>
<reference evidence="2" key="1">
    <citation type="submission" date="2024-03" db="EMBL/GenBank/DDBJ databases">
        <title>Diverse circular DNA viruses in blood, oral, and fecal samples of captive lemurs.</title>
        <authorList>
            <person name="Paietta E.N."/>
            <person name="Kraberger S."/>
            <person name="Lund M.C."/>
            <person name="Custer J.M."/>
            <person name="Vargas K.M."/>
            <person name="Ehmke E.E."/>
            <person name="Yoder A.D."/>
            <person name="Varsani A."/>
        </authorList>
    </citation>
    <scope>NUCLEOTIDE SEQUENCE</scope>
    <source>
        <strain evidence="1">Duke_27FF_1640</strain>
        <strain evidence="2">Duke_27FS_13</strain>
    </source>
</reference>
<evidence type="ECO:0000313" key="2">
    <source>
        <dbReference type="EMBL" id="XCD07322.1"/>
    </source>
</evidence>
<sequence length="147" mass="16447">MKKSGEVHRVQSRLLHQNVYARDVERCDCLDPVAHDYELKYEDLKDQVTEEGVKQFRVIQDYPITPAYVSSFAASCDYKTDPQGNLSRQAPRKNLGDVTRVQDLSGMDSATLEQVMRELLDRKAKAVLEAQQSAEKAGAEASVDGGE</sequence>
<dbReference type="EMBL" id="PP511783">
    <property type="protein sequence ID" value="XCD07322.1"/>
    <property type="molecule type" value="Genomic_DNA"/>
</dbReference>
<organism evidence="2">
    <name type="scientific">Dulem virus 209</name>
    <dbReference type="NCBI Taxonomy" id="3145686"/>
    <lineage>
        <taxon>Viruses</taxon>
        <taxon>Monodnaviria</taxon>
        <taxon>Sangervirae</taxon>
        <taxon>Phixviricota</taxon>
        <taxon>Malgrandaviricetes</taxon>
        <taxon>Petitvirales</taxon>
        <taxon>Microviridae</taxon>
        <taxon>Microvirus</taxon>
    </lineage>
</organism>
<dbReference type="EMBL" id="PP511777">
    <property type="protein sequence ID" value="XCD07281.1"/>
    <property type="molecule type" value="Genomic_DNA"/>
</dbReference>